<organism evidence="2 3">
    <name type="scientific">Globodera rostochiensis</name>
    <name type="common">Golden nematode worm</name>
    <name type="synonym">Heterodera rostochiensis</name>
    <dbReference type="NCBI Taxonomy" id="31243"/>
    <lineage>
        <taxon>Eukaryota</taxon>
        <taxon>Metazoa</taxon>
        <taxon>Ecdysozoa</taxon>
        <taxon>Nematoda</taxon>
        <taxon>Chromadorea</taxon>
        <taxon>Rhabditida</taxon>
        <taxon>Tylenchina</taxon>
        <taxon>Tylenchomorpha</taxon>
        <taxon>Tylenchoidea</taxon>
        <taxon>Heteroderidae</taxon>
        <taxon>Heteroderinae</taxon>
        <taxon>Globodera</taxon>
    </lineage>
</organism>
<dbReference type="WBParaSite" id="Gr19_v10_g1543.t1">
    <property type="protein sequence ID" value="Gr19_v10_g1543.t1"/>
    <property type="gene ID" value="Gr19_v10_g1543"/>
</dbReference>
<proteinExistence type="predicted"/>
<dbReference type="Proteomes" id="UP000887572">
    <property type="component" value="Unplaced"/>
</dbReference>
<feature type="region of interest" description="Disordered" evidence="1">
    <location>
        <begin position="1"/>
        <end position="23"/>
    </location>
</feature>
<keyword evidence="2" id="KW-1185">Reference proteome</keyword>
<name>A0A914H9F2_GLORO</name>
<sequence>MNDERQDTRLQRERSERTGARERKFTPFTASLLAFGTDSSLDAKDRQLGMDQGWAPTTPKISECLPQQHLVPLICLVENKNRSREKE</sequence>
<evidence type="ECO:0000313" key="3">
    <source>
        <dbReference type="WBParaSite" id="Gr19_v10_g1543.t1"/>
    </source>
</evidence>
<evidence type="ECO:0000313" key="2">
    <source>
        <dbReference type="Proteomes" id="UP000887572"/>
    </source>
</evidence>
<protein>
    <submittedName>
        <fullName evidence="3">Uncharacterized protein</fullName>
    </submittedName>
</protein>
<dbReference type="AlphaFoldDB" id="A0A914H9F2"/>
<evidence type="ECO:0000256" key="1">
    <source>
        <dbReference type="SAM" id="MobiDB-lite"/>
    </source>
</evidence>
<accession>A0A914H9F2</accession>
<reference evidence="3" key="1">
    <citation type="submission" date="2022-11" db="UniProtKB">
        <authorList>
            <consortium name="WormBaseParasite"/>
        </authorList>
    </citation>
    <scope>IDENTIFICATION</scope>
</reference>